<reference evidence="1" key="2">
    <citation type="submission" date="2020-09" db="EMBL/GenBank/DDBJ databases">
        <authorList>
            <person name="Sun Q."/>
            <person name="Kim S."/>
        </authorList>
    </citation>
    <scope>NUCLEOTIDE SEQUENCE</scope>
    <source>
        <strain evidence="1">KCTC 32501</strain>
    </source>
</reference>
<evidence type="ECO:0008006" key="3">
    <source>
        <dbReference type="Google" id="ProtNLM"/>
    </source>
</evidence>
<gene>
    <name evidence="1" type="ORF">GCM10009007_05290</name>
</gene>
<protein>
    <recommendedName>
        <fullName evidence="3">HNH endonuclease</fullName>
    </recommendedName>
</protein>
<evidence type="ECO:0000313" key="2">
    <source>
        <dbReference type="Proteomes" id="UP000614287"/>
    </source>
</evidence>
<proteinExistence type="predicted"/>
<dbReference type="AlphaFoldDB" id="A0A8J3FXU6"/>
<comment type="caution">
    <text evidence="1">The sequence shown here is derived from an EMBL/GenBank/DDBJ whole genome shotgun (WGS) entry which is preliminary data.</text>
</comment>
<sequence length="287" mass="32048">MKGTSNLSETTFCIYEGRNIPNTEISEEHIIPLSLGGTNDLVILASKSINSVAGEIEGKLGNELSMFLRRNEFDVRGHSGKRPVPTYKSGRIKELDLSVQVQLDKRNKEMRLYSPRHNRFLENAESAGLTIEFNTEIDLTTKIRFTAKVAIGAGYFIYGSLFARFAKVEQLRALMKLDKENMSDDLKVIDPMVCELTHRQEQIREMGKAFGLSSVIVVPSEGHIVFSVSCLGEFCGMLRVPADTTRLPNSGAYKWGHILASDGKKLTRGSFERGFLLMKELAAKHEA</sequence>
<dbReference type="EMBL" id="BMZG01000002">
    <property type="protein sequence ID" value="GHA67574.1"/>
    <property type="molecule type" value="Genomic_DNA"/>
</dbReference>
<organism evidence="1 2">
    <name type="scientific">Formosimonas limnophila</name>
    <dbReference type="NCBI Taxonomy" id="1384487"/>
    <lineage>
        <taxon>Bacteria</taxon>
        <taxon>Pseudomonadati</taxon>
        <taxon>Pseudomonadota</taxon>
        <taxon>Betaproteobacteria</taxon>
        <taxon>Burkholderiales</taxon>
        <taxon>Burkholderiaceae</taxon>
        <taxon>Formosimonas</taxon>
    </lineage>
</organism>
<evidence type="ECO:0000313" key="1">
    <source>
        <dbReference type="EMBL" id="GHA67574.1"/>
    </source>
</evidence>
<dbReference type="Proteomes" id="UP000614287">
    <property type="component" value="Unassembled WGS sequence"/>
</dbReference>
<keyword evidence="2" id="KW-1185">Reference proteome</keyword>
<reference evidence="1" key="1">
    <citation type="journal article" date="2014" name="Int. J. Syst. Evol. Microbiol.">
        <title>Complete genome sequence of Corynebacterium casei LMG S-19264T (=DSM 44701T), isolated from a smear-ripened cheese.</title>
        <authorList>
            <consortium name="US DOE Joint Genome Institute (JGI-PGF)"/>
            <person name="Walter F."/>
            <person name="Albersmeier A."/>
            <person name="Kalinowski J."/>
            <person name="Ruckert C."/>
        </authorList>
    </citation>
    <scope>NUCLEOTIDE SEQUENCE</scope>
    <source>
        <strain evidence="1">KCTC 32501</strain>
    </source>
</reference>
<name>A0A8J3FXU6_9BURK</name>
<accession>A0A8J3FXU6</accession>